<evidence type="ECO:0000259" key="4">
    <source>
        <dbReference type="PROSITE" id="PS51677"/>
    </source>
</evidence>
<sequence length="450" mass="50843">MLKKIPFRRIRWPGWVVLIVIGFSFIYGMAQLVEAIRFDPDSEASSSPRIDFKTESTDTDTYTMSIETPVMEDPQINKPLNDWIKEEKEDFLKRVKENNKELGDGYRAHLIIQADSRQSTDDTYSFLFHSYQLVNDVRGKEHVKTFTLDGTEKKFIKLPDIMTTNDEMIQTIRTRLQGQPNAKIQEALKDPASWNWTLNGKALTLYFNEIEEAGPTRVEVPIHAILHYLHDKTADDLEVAEASIGMEEKYVALTFDDGPDPHVTPRILNVLKEHDVQATFFMLGSQAEKYPAVAKSVAESGHEIGNHTDHHKDLTKIGREQMVQEVLSSRQKIMATTNEIPVMLRPPYGEINRDVETVANDNGTSLVLWSVDSLDWKNKNAAAITSVVQKEIAPGAIILLHDVHSTTADALPTLLTTLEKEGYRFLTVSQLQSKLAAETASPFYGNMKKG</sequence>
<dbReference type="PROSITE" id="PS51677">
    <property type="entry name" value="NODB"/>
    <property type="match status" value="1"/>
</dbReference>
<proteinExistence type="predicted"/>
<evidence type="ECO:0000256" key="3">
    <source>
        <dbReference type="SAM" id="Phobius"/>
    </source>
</evidence>
<feature type="domain" description="NodB homology" evidence="4">
    <location>
        <begin position="249"/>
        <end position="426"/>
    </location>
</feature>
<feature type="transmembrane region" description="Helical" evidence="3">
    <location>
        <begin position="12"/>
        <end position="30"/>
    </location>
</feature>
<dbReference type="Proteomes" id="UP000465062">
    <property type="component" value="Chromosome"/>
</dbReference>
<reference evidence="5 6" key="1">
    <citation type="submission" date="2019-06" db="EMBL/GenBank/DDBJ databases">
        <title>An operon consisting of a P-type ATPase gene and a transcriptional regular gene given the different cadmium resistance in Bacillus vietamensis 151-6 and Bacillus marisflavi 151-25.</title>
        <authorList>
            <person name="Yu X."/>
        </authorList>
    </citation>
    <scope>NUCLEOTIDE SEQUENCE [LARGE SCALE GENOMIC DNA]</scope>
    <source>
        <strain evidence="5 6">151-6</strain>
    </source>
</reference>
<protein>
    <submittedName>
        <fullName evidence="5">Polysaccharide deacetylase family protein</fullName>
    </submittedName>
</protein>
<dbReference type="RefSeq" id="WP_159361492.1">
    <property type="nucleotide sequence ID" value="NZ_CP047394.1"/>
</dbReference>
<dbReference type="SUPFAM" id="SSF88713">
    <property type="entry name" value="Glycoside hydrolase/deacetylase"/>
    <property type="match status" value="1"/>
</dbReference>
<keyword evidence="3" id="KW-0472">Membrane</keyword>
<dbReference type="GO" id="GO:0016020">
    <property type="term" value="C:membrane"/>
    <property type="evidence" value="ECO:0007669"/>
    <property type="project" value="TreeGrafter"/>
</dbReference>
<dbReference type="PANTHER" id="PTHR10587">
    <property type="entry name" value="GLYCOSYL TRANSFERASE-RELATED"/>
    <property type="match status" value="1"/>
</dbReference>
<dbReference type="GO" id="GO:0046872">
    <property type="term" value="F:metal ion binding"/>
    <property type="evidence" value="ECO:0007669"/>
    <property type="project" value="UniProtKB-KW"/>
</dbReference>
<dbReference type="GO" id="GO:0016810">
    <property type="term" value="F:hydrolase activity, acting on carbon-nitrogen (but not peptide) bonds"/>
    <property type="evidence" value="ECO:0007669"/>
    <property type="project" value="InterPro"/>
</dbReference>
<keyword evidence="3" id="KW-1133">Transmembrane helix</keyword>
<name>A0A6I6UF14_9BACI</name>
<dbReference type="InterPro" id="IPR011330">
    <property type="entry name" value="Glyco_hydro/deAcase_b/a-brl"/>
</dbReference>
<dbReference type="AlphaFoldDB" id="A0A6I6UF14"/>
<evidence type="ECO:0000256" key="2">
    <source>
        <dbReference type="ARBA" id="ARBA00022801"/>
    </source>
</evidence>
<evidence type="ECO:0000313" key="6">
    <source>
        <dbReference type="Proteomes" id="UP000465062"/>
    </source>
</evidence>
<accession>A0A6I6UF14</accession>
<dbReference type="CDD" id="cd10917">
    <property type="entry name" value="CE4_NodB_like_6s_7s"/>
    <property type="match status" value="1"/>
</dbReference>
<keyword evidence="2" id="KW-0378">Hydrolase</keyword>
<gene>
    <name evidence="5" type="ORF">FHE72_05380</name>
</gene>
<evidence type="ECO:0000313" key="5">
    <source>
        <dbReference type="EMBL" id="QHE60538.1"/>
    </source>
</evidence>
<organism evidence="5 6">
    <name type="scientific">Rossellomorea vietnamensis</name>
    <dbReference type="NCBI Taxonomy" id="218284"/>
    <lineage>
        <taxon>Bacteria</taxon>
        <taxon>Bacillati</taxon>
        <taxon>Bacillota</taxon>
        <taxon>Bacilli</taxon>
        <taxon>Bacillales</taxon>
        <taxon>Bacillaceae</taxon>
        <taxon>Rossellomorea</taxon>
    </lineage>
</organism>
<dbReference type="PANTHER" id="PTHR10587:SF133">
    <property type="entry name" value="CHITIN DEACETYLASE 1-RELATED"/>
    <property type="match status" value="1"/>
</dbReference>
<dbReference type="KEGG" id="bvq:FHE72_05380"/>
<dbReference type="EMBL" id="CP047394">
    <property type="protein sequence ID" value="QHE60538.1"/>
    <property type="molecule type" value="Genomic_DNA"/>
</dbReference>
<dbReference type="Gene3D" id="3.20.20.370">
    <property type="entry name" value="Glycoside hydrolase/deacetylase"/>
    <property type="match status" value="1"/>
</dbReference>
<evidence type="ECO:0000256" key="1">
    <source>
        <dbReference type="ARBA" id="ARBA00022723"/>
    </source>
</evidence>
<dbReference type="GO" id="GO:0005975">
    <property type="term" value="P:carbohydrate metabolic process"/>
    <property type="evidence" value="ECO:0007669"/>
    <property type="project" value="InterPro"/>
</dbReference>
<dbReference type="Pfam" id="PF01522">
    <property type="entry name" value="Polysacc_deac_1"/>
    <property type="match status" value="1"/>
</dbReference>
<keyword evidence="3" id="KW-0812">Transmembrane</keyword>
<dbReference type="Gene3D" id="3.30.565.40">
    <property type="entry name" value="Fervidobacterium nodosum Rt17-B1 like"/>
    <property type="match status" value="1"/>
</dbReference>
<dbReference type="InterPro" id="IPR002509">
    <property type="entry name" value="NODB_dom"/>
</dbReference>
<dbReference type="InterPro" id="IPR050248">
    <property type="entry name" value="Polysacc_deacetylase_ArnD"/>
</dbReference>
<keyword evidence="1" id="KW-0479">Metal-binding</keyword>